<organism evidence="1 2">
    <name type="scientific">Brevundimonas guildfordensis</name>
    <dbReference type="NCBI Taxonomy" id="2762241"/>
    <lineage>
        <taxon>Bacteria</taxon>
        <taxon>Pseudomonadati</taxon>
        <taxon>Pseudomonadota</taxon>
        <taxon>Alphaproteobacteria</taxon>
        <taxon>Caulobacterales</taxon>
        <taxon>Caulobacteraceae</taxon>
        <taxon>Brevundimonas</taxon>
    </lineage>
</organism>
<evidence type="ECO:0000313" key="2">
    <source>
        <dbReference type="Proteomes" id="UP000638918"/>
    </source>
</evidence>
<comment type="caution">
    <text evidence="1">The sequence shown here is derived from an EMBL/GenBank/DDBJ whole genome shotgun (WGS) entry which is preliminary data.</text>
</comment>
<evidence type="ECO:0000313" key="1">
    <source>
        <dbReference type="EMBL" id="MBD7941345.1"/>
    </source>
</evidence>
<gene>
    <name evidence="1" type="ORF">H9656_08095</name>
</gene>
<dbReference type="EMBL" id="JACSQU010000001">
    <property type="protein sequence ID" value="MBD7941345.1"/>
    <property type="molecule type" value="Genomic_DNA"/>
</dbReference>
<dbReference type="RefSeq" id="WP_191743635.1">
    <property type="nucleotide sequence ID" value="NZ_JACSQU010000001.1"/>
</dbReference>
<protein>
    <recommendedName>
        <fullName evidence="3">Sulfatase N-terminal domain-containing protein</fullName>
    </recommendedName>
</protein>
<reference evidence="1 2" key="1">
    <citation type="submission" date="2020-08" db="EMBL/GenBank/DDBJ databases">
        <title>A Genomic Blueprint of the Chicken Gut Microbiome.</title>
        <authorList>
            <person name="Gilroy R."/>
            <person name="Ravi A."/>
            <person name="Getino M."/>
            <person name="Pursley I."/>
            <person name="Horton D.L."/>
            <person name="Alikhan N.-F."/>
            <person name="Baker D."/>
            <person name="Gharbi K."/>
            <person name="Hall N."/>
            <person name="Watson M."/>
            <person name="Adriaenssens E.M."/>
            <person name="Foster-Nyarko E."/>
            <person name="Jarju S."/>
            <person name="Secka A."/>
            <person name="Antonio M."/>
            <person name="Oren A."/>
            <person name="Chaudhuri R."/>
            <person name="La Ragione R.M."/>
            <person name="Hildebrand F."/>
            <person name="Pallen M.J."/>
        </authorList>
    </citation>
    <scope>NUCLEOTIDE SEQUENCE [LARGE SCALE GENOMIC DNA]</scope>
    <source>
        <strain evidence="1 2">Sa3CVA3</strain>
    </source>
</reference>
<keyword evidence="2" id="KW-1185">Reference proteome</keyword>
<accession>A0ABR8R0N2</accession>
<proteinExistence type="predicted"/>
<dbReference type="SUPFAM" id="SSF53649">
    <property type="entry name" value="Alkaline phosphatase-like"/>
    <property type="match status" value="1"/>
</dbReference>
<sequence length="265" mass="29014">MNPDSVLFLSLDSCRHDAFAAADAPALNGIGRVRRAKAPSHFTFGSHAAMFVGFTPGVAEEPTPFFNPKFARLFRLNYAGHPGSAPPGFLLSGDNIVDGFRKAGHRTIGTAAMGWFDPATAVSATLRQGFDAFRFVGGRGVRTQVQWIEEQMAAAGDAPVFVFANIGETHVPYHHEGAPWSRDDNPCVPFQTEDRSAECRRRQIACVEYVDRQVAGLIERFHGATILMCADHGDCWGEDGLWEHGVSHEMTLTVPLAIRYRGRAL</sequence>
<name>A0ABR8R0N2_9CAUL</name>
<evidence type="ECO:0008006" key="3">
    <source>
        <dbReference type="Google" id="ProtNLM"/>
    </source>
</evidence>
<dbReference type="Proteomes" id="UP000638918">
    <property type="component" value="Unassembled WGS sequence"/>
</dbReference>
<dbReference type="InterPro" id="IPR017850">
    <property type="entry name" value="Alkaline_phosphatase_core_sf"/>
</dbReference>
<dbReference type="Gene3D" id="3.40.720.10">
    <property type="entry name" value="Alkaline Phosphatase, subunit A"/>
    <property type="match status" value="1"/>
</dbReference>